<evidence type="ECO:0000313" key="2">
    <source>
        <dbReference type="Proteomes" id="UP000187209"/>
    </source>
</evidence>
<dbReference type="EMBL" id="MPUH01001007">
    <property type="protein sequence ID" value="OMJ71274.1"/>
    <property type="molecule type" value="Genomic_DNA"/>
</dbReference>
<dbReference type="AlphaFoldDB" id="A0A1R2B3B2"/>
<organism evidence="1 2">
    <name type="scientific">Stentor coeruleus</name>
    <dbReference type="NCBI Taxonomy" id="5963"/>
    <lineage>
        <taxon>Eukaryota</taxon>
        <taxon>Sar</taxon>
        <taxon>Alveolata</taxon>
        <taxon>Ciliophora</taxon>
        <taxon>Postciliodesmatophora</taxon>
        <taxon>Heterotrichea</taxon>
        <taxon>Heterotrichida</taxon>
        <taxon>Stentoridae</taxon>
        <taxon>Stentor</taxon>
    </lineage>
</organism>
<dbReference type="Proteomes" id="UP000187209">
    <property type="component" value="Unassembled WGS sequence"/>
</dbReference>
<reference evidence="1 2" key="1">
    <citation type="submission" date="2016-11" db="EMBL/GenBank/DDBJ databases">
        <title>The macronuclear genome of Stentor coeruleus: a giant cell with tiny introns.</title>
        <authorList>
            <person name="Slabodnick M."/>
            <person name="Ruby J.G."/>
            <person name="Reiff S.B."/>
            <person name="Swart E.C."/>
            <person name="Gosai S."/>
            <person name="Prabakaran S."/>
            <person name="Witkowska E."/>
            <person name="Larue G.E."/>
            <person name="Fisher S."/>
            <person name="Freeman R.M."/>
            <person name="Gunawardena J."/>
            <person name="Chu W."/>
            <person name="Stover N.A."/>
            <person name="Gregory B.D."/>
            <person name="Nowacki M."/>
            <person name="Derisi J."/>
            <person name="Roy S.W."/>
            <person name="Marshall W.F."/>
            <person name="Sood P."/>
        </authorList>
    </citation>
    <scope>NUCLEOTIDE SEQUENCE [LARGE SCALE GENOMIC DNA]</scope>
    <source>
        <strain evidence="1">WM001</strain>
    </source>
</reference>
<gene>
    <name evidence="1" type="ORF">SteCoe_30576</name>
</gene>
<name>A0A1R2B3B2_9CILI</name>
<keyword evidence="2" id="KW-1185">Reference proteome</keyword>
<sequence>MEQLLEDLNKLAEELKSNDPDRYATKVEEIDYEELIETIEEKKITETEWVPLSKNEKNEKARILYDNQIPMPGQKIPILEKINVPITRDVIEYETRFHEYKTGIFFKDTHSIPYQVMKSKQITDNYETTKIVGWKDEKPMKLPQSFFVASLTGQMKPQQVEKIVPVKVINKRPAKRRIEVGYEKHSPEHYQKLAAEEIKKRLVSSIRRQNNPQGLNRLERK</sequence>
<protein>
    <submittedName>
        <fullName evidence="1">Uncharacterized protein</fullName>
    </submittedName>
</protein>
<accession>A0A1R2B3B2</accession>
<evidence type="ECO:0000313" key="1">
    <source>
        <dbReference type="EMBL" id="OMJ71274.1"/>
    </source>
</evidence>
<comment type="caution">
    <text evidence="1">The sequence shown here is derived from an EMBL/GenBank/DDBJ whole genome shotgun (WGS) entry which is preliminary data.</text>
</comment>
<proteinExistence type="predicted"/>